<name>A0AA36HNS6_9DINO</name>
<gene>
    <name evidence="2" type="ORF">EVOR1521_LOCUS2574</name>
</gene>
<dbReference type="EMBL" id="CAUJNA010000139">
    <property type="protein sequence ID" value="CAJ1372507.1"/>
    <property type="molecule type" value="Genomic_DNA"/>
</dbReference>
<accession>A0AA36HNS6</accession>
<evidence type="ECO:0000256" key="1">
    <source>
        <dbReference type="SAM" id="MobiDB-lite"/>
    </source>
</evidence>
<feature type="compositionally biased region" description="Basic and acidic residues" evidence="1">
    <location>
        <begin position="51"/>
        <end position="73"/>
    </location>
</feature>
<evidence type="ECO:0000313" key="3">
    <source>
        <dbReference type="Proteomes" id="UP001178507"/>
    </source>
</evidence>
<protein>
    <submittedName>
        <fullName evidence="2">Uncharacterized protein</fullName>
    </submittedName>
</protein>
<reference evidence="2" key="1">
    <citation type="submission" date="2023-08" db="EMBL/GenBank/DDBJ databases">
        <authorList>
            <person name="Chen Y."/>
            <person name="Shah S."/>
            <person name="Dougan E. K."/>
            <person name="Thang M."/>
            <person name="Chan C."/>
        </authorList>
    </citation>
    <scope>NUCLEOTIDE SEQUENCE</scope>
</reference>
<sequence>MSGNVPVLTVELGRERPTARPSTPRLARPATPQRTRTCFGGGTWGTALAQTRERLGQAKAEARPARKSRDGGKCHQGYPALQKSDARATPSPARPPCSQRSPRSSKGSEPGKEPTQPPEVEHQRHKRLSSPSPRPVATIGPNGRPPTMVERSQAWQAYREEKLQALRNKCQQQIGSFSPQLFKPVRSPRWLAGPEGGGTLHDRGMRQMARRALEKRQYEEVQLEEELKQCPFTPRLTSWDRHSASPSPQKPLRTVVSLLATEERPCPHGHVTAERASHFYEQQRAWLQAKEDEKREMRKEHIFRALQEEAEVRKRDCSPKFGKRAMPSSLYYRQVAWMRQRELELEAQRQAQFEVRGPDLNGEITLKHLNV</sequence>
<feature type="compositionally biased region" description="Low complexity" evidence="1">
    <location>
        <begin position="96"/>
        <end position="105"/>
    </location>
</feature>
<evidence type="ECO:0000313" key="2">
    <source>
        <dbReference type="EMBL" id="CAJ1372507.1"/>
    </source>
</evidence>
<organism evidence="2 3">
    <name type="scientific">Effrenium voratum</name>
    <dbReference type="NCBI Taxonomy" id="2562239"/>
    <lineage>
        <taxon>Eukaryota</taxon>
        <taxon>Sar</taxon>
        <taxon>Alveolata</taxon>
        <taxon>Dinophyceae</taxon>
        <taxon>Suessiales</taxon>
        <taxon>Symbiodiniaceae</taxon>
        <taxon>Effrenium</taxon>
    </lineage>
</organism>
<dbReference type="Proteomes" id="UP001178507">
    <property type="component" value="Unassembled WGS sequence"/>
</dbReference>
<comment type="caution">
    <text evidence="2">The sequence shown here is derived from an EMBL/GenBank/DDBJ whole genome shotgun (WGS) entry which is preliminary data.</text>
</comment>
<keyword evidence="3" id="KW-1185">Reference proteome</keyword>
<proteinExistence type="predicted"/>
<feature type="region of interest" description="Disordered" evidence="1">
    <location>
        <begin position="1"/>
        <end position="153"/>
    </location>
</feature>
<dbReference type="AlphaFoldDB" id="A0AA36HNS6"/>
<feature type="region of interest" description="Disordered" evidence="1">
    <location>
        <begin position="179"/>
        <end position="202"/>
    </location>
</feature>